<feature type="transmembrane region" description="Helical" evidence="1">
    <location>
        <begin position="97"/>
        <end position="115"/>
    </location>
</feature>
<dbReference type="EMBL" id="JBHSEW010000007">
    <property type="protein sequence ID" value="MFC4622362.1"/>
    <property type="molecule type" value="Genomic_DNA"/>
</dbReference>
<feature type="transmembrane region" description="Helical" evidence="1">
    <location>
        <begin position="145"/>
        <end position="167"/>
    </location>
</feature>
<feature type="transmembrane region" description="Helical" evidence="1">
    <location>
        <begin position="260"/>
        <end position="281"/>
    </location>
</feature>
<keyword evidence="1" id="KW-1133">Transmembrane helix</keyword>
<feature type="transmembrane region" description="Helical" evidence="1">
    <location>
        <begin position="293"/>
        <end position="312"/>
    </location>
</feature>
<keyword evidence="1" id="KW-0472">Membrane</keyword>
<keyword evidence="4" id="KW-1185">Reference proteome</keyword>
<protein>
    <submittedName>
        <fullName evidence="3">DUF2157 domain-containing protein</fullName>
    </submittedName>
</protein>
<organism evidence="3 4">
    <name type="scientific">Comamonas nitrativorans</name>
    <dbReference type="NCBI Taxonomy" id="108437"/>
    <lineage>
        <taxon>Bacteria</taxon>
        <taxon>Pseudomonadati</taxon>
        <taxon>Pseudomonadota</taxon>
        <taxon>Betaproteobacteria</taxon>
        <taxon>Burkholderiales</taxon>
        <taxon>Comamonadaceae</taxon>
        <taxon>Comamonas</taxon>
    </lineage>
</organism>
<dbReference type="RefSeq" id="WP_377725809.1">
    <property type="nucleotide sequence ID" value="NZ_JBHSEW010000007.1"/>
</dbReference>
<dbReference type="InterPro" id="IPR018677">
    <property type="entry name" value="DUF2157"/>
</dbReference>
<comment type="caution">
    <text evidence="3">The sequence shown here is derived from an EMBL/GenBank/DDBJ whole genome shotgun (WGS) entry which is preliminary data.</text>
</comment>
<evidence type="ECO:0000313" key="3">
    <source>
        <dbReference type="EMBL" id="MFC4622362.1"/>
    </source>
</evidence>
<feature type="transmembrane region" description="Helical" evidence="1">
    <location>
        <begin position="39"/>
        <end position="60"/>
    </location>
</feature>
<proteinExistence type="predicted"/>
<gene>
    <name evidence="3" type="ORF">ACFO3A_09055</name>
</gene>
<keyword evidence="1" id="KW-0812">Transmembrane</keyword>
<sequence length="320" mass="34668">MPSIDLYALVRHFQLSPVQARQLAACAQEQPPVDWAARLWRGLVVVAALLLGGGLIFWIAAQWPEQTRSFKLHVLQAAVLLPLLAAMTLAQVRTTALLLATLALGGLLAFVGQTYQTGADAWQLFALWAALALPWTIVARSDGLWALWLLIVGAGLGFWIGLGTTAWDLLWQGGTLRRVLHLLLWLPVWLVPVLLPRLGWAAVARPTLSGPMGAGLALAAWTALGVQSLVLQNQWPLYLLACLAVACLLAHAWRTRHLAVLGLGLIAANVLWLVGLGHGMFEHLRIGYTEGGLALMTLMIALSVGGSAHWLYRLQKESAQ</sequence>
<feature type="transmembrane region" description="Helical" evidence="1">
    <location>
        <begin position="212"/>
        <end position="229"/>
    </location>
</feature>
<feature type="transmembrane region" description="Helical" evidence="1">
    <location>
        <begin position="179"/>
        <end position="200"/>
    </location>
</feature>
<evidence type="ECO:0000313" key="4">
    <source>
        <dbReference type="Proteomes" id="UP001595967"/>
    </source>
</evidence>
<dbReference type="Pfam" id="PF09925">
    <property type="entry name" value="DUF2157"/>
    <property type="match status" value="1"/>
</dbReference>
<feature type="transmembrane region" description="Helical" evidence="1">
    <location>
        <begin position="121"/>
        <end position="138"/>
    </location>
</feature>
<evidence type="ECO:0000259" key="2">
    <source>
        <dbReference type="Pfam" id="PF09925"/>
    </source>
</evidence>
<dbReference type="Proteomes" id="UP001595967">
    <property type="component" value="Unassembled WGS sequence"/>
</dbReference>
<reference evidence="4" key="1">
    <citation type="journal article" date="2019" name="Int. J. Syst. Evol. Microbiol.">
        <title>The Global Catalogue of Microorganisms (GCM) 10K type strain sequencing project: providing services to taxonomists for standard genome sequencing and annotation.</title>
        <authorList>
            <consortium name="The Broad Institute Genomics Platform"/>
            <consortium name="The Broad Institute Genome Sequencing Center for Infectious Disease"/>
            <person name="Wu L."/>
            <person name="Ma J."/>
        </authorList>
    </citation>
    <scope>NUCLEOTIDE SEQUENCE [LARGE SCALE GENOMIC DNA]</scope>
    <source>
        <strain evidence="4">JCM 11650</strain>
    </source>
</reference>
<feature type="domain" description="DUF2157" evidence="2">
    <location>
        <begin position="15"/>
        <end position="145"/>
    </location>
</feature>
<name>A0ABV9GYE6_9BURK</name>
<feature type="transmembrane region" description="Helical" evidence="1">
    <location>
        <begin position="235"/>
        <end position="253"/>
    </location>
</feature>
<evidence type="ECO:0000256" key="1">
    <source>
        <dbReference type="SAM" id="Phobius"/>
    </source>
</evidence>
<accession>A0ABV9GYE6</accession>